<accession>A0A2G1W7X9</accession>
<sequence length="120" mass="13726">MQKDTKREDNADSSTTYQGWENYATWCVEVWLTNDSGSYHYWRDRTRSTVRGAWSMDNVISGLWTESEAARISLAEQLKEATHDESPLQEASVYTDLLGSALDDVNWSQIAASFIENFCD</sequence>
<dbReference type="AlphaFoldDB" id="A0A2G1W7X9"/>
<dbReference type="OrthoDB" id="9815217at2"/>
<organism evidence="1 2">
    <name type="scientific">Rhodopirellula bahusiensis</name>
    <dbReference type="NCBI Taxonomy" id="2014065"/>
    <lineage>
        <taxon>Bacteria</taxon>
        <taxon>Pseudomonadati</taxon>
        <taxon>Planctomycetota</taxon>
        <taxon>Planctomycetia</taxon>
        <taxon>Pirellulales</taxon>
        <taxon>Pirellulaceae</taxon>
        <taxon>Rhodopirellula</taxon>
    </lineage>
</organism>
<proteinExistence type="predicted"/>
<name>A0A2G1W7X9_9BACT</name>
<dbReference type="Proteomes" id="UP000225740">
    <property type="component" value="Unassembled WGS sequence"/>
</dbReference>
<gene>
    <name evidence="1" type="ORF">CEE69_11920</name>
</gene>
<dbReference type="EMBL" id="NIZW01000008">
    <property type="protein sequence ID" value="PHQ35118.1"/>
    <property type="molecule type" value="Genomic_DNA"/>
</dbReference>
<comment type="caution">
    <text evidence="1">The sequence shown here is derived from an EMBL/GenBank/DDBJ whole genome shotgun (WGS) entry which is preliminary data.</text>
</comment>
<reference evidence="1 2" key="1">
    <citation type="submission" date="2017-06" db="EMBL/GenBank/DDBJ databases">
        <title>Description of Rhodopirellula bahusiensis sp. nov.</title>
        <authorList>
            <person name="Kizina J."/>
            <person name="Harder J."/>
        </authorList>
    </citation>
    <scope>NUCLEOTIDE SEQUENCE [LARGE SCALE GENOMIC DNA]</scope>
    <source>
        <strain evidence="1 2">SWK21</strain>
    </source>
</reference>
<dbReference type="GeneID" id="90608845"/>
<evidence type="ECO:0000313" key="1">
    <source>
        <dbReference type="EMBL" id="PHQ35118.1"/>
    </source>
</evidence>
<protein>
    <submittedName>
        <fullName evidence="1">Uncharacterized protein</fullName>
    </submittedName>
</protein>
<evidence type="ECO:0000313" key="2">
    <source>
        <dbReference type="Proteomes" id="UP000225740"/>
    </source>
</evidence>
<dbReference type="RefSeq" id="WP_099260878.1">
    <property type="nucleotide sequence ID" value="NZ_NIZW01000008.1"/>
</dbReference>
<keyword evidence="2" id="KW-1185">Reference proteome</keyword>